<dbReference type="PANTHER" id="PTHR48022">
    <property type="entry name" value="PLASTIDIC GLUCOSE TRANSPORTER 4"/>
    <property type="match status" value="1"/>
</dbReference>
<dbReference type="InterPro" id="IPR020846">
    <property type="entry name" value="MFS_dom"/>
</dbReference>
<dbReference type="PROSITE" id="PS50850">
    <property type="entry name" value="MFS"/>
    <property type="match status" value="1"/>
</dbReference>
<accession>G8JMS8</accession>
<dbReference type="Proteomes" id="UP000006790">
    <property type="component" value="Chromosome 1"/>
</dbReference>
<dbReference type="EMBL" id="CP002497">
    <property type="protein sequence ID" value="AET37743.1"/>
    <property type="molecule type" value="Genomic_DNA"/>
</dbReference>
<keyword evidence="6 8" id="KW-0472">Membrane</keyword>
<evidence type="ECO:0000256" key="8">
    <source>
        <dbReference type="SAM" id="Phobius"/>
    </source>
</evidence>
<comment type="similarity">
    <text evidence="2">Belongs to the major facilitator superfamily. Sugar transporter (TC 2.A.1.1) family.</text>
</comment>
<dbReference type="KEGG" id="erc:Ecym_1521"/>
<evidence type="ECO:0000256" key="1">
    <source>
        <dbReference type="ARBA" id="ARBA00004141"/>
    </source>
</evidence>
<feature type="transmembrane region" description="Helical" evidence="8">
    <location>
        <begin position="425"/>
        <end position="446"/>
    </location>
</feature>
<keyword evidence="4 8" id="KW-0812">Transmembrane</keyword>
<evidence type="ECO:0000313" key="10">
    <source>
        <dbReference type="EMBL" id="AET37743.1"/>
    </source>
</evidence>
<dbReference type="HOGENOM" id="CLU_001265_30_12_1"/>
<feature type="region of interest" description="Disordered" evidence="7">
    <location>
        <begin position="470"/>
        <end position="549"/>
    </location>
</feature>
<gene>
    <name evidence="10" type="ordered locus">Ecym_1521</name>
</gene>
<comment type="subcellular location">
    <subcellularLocation>
        <location evidence="1">Membrane</location>
        <topology evidence="1">Multi-pass membrane protein</topology>
    </subcellularLocation>
</comment>
<dbReference type="SUPFAM" id="SSF103473">
    <property type="entry name" value="MFS general substrate transporter"/>
    <property type="match status" value="1"/>
</dbReference>
<feature type="domain" description="Major facilitator superfamily (MFS) profile" evidence="9">
    <location>
        <begin position="10"/>
        <end position="450"/>
    </location>
</feature>
<feature type="transmembrane region" description="Helical" evidence="8">
    <location>
        <begin position="397"/>
        <end position="419"/>
    </location>
</feature>
<feature type="region of interest" description="Disordered" evidence="7">
    <location>
        <begin position="566"/>
        <end position="585"/>
    </location>
</feature>
<dbReference type="PRINTS" id="PR00171">
    <property type="entry name" value="SUGRTRNSPORT"/>
</dbReference>
<dbReference type="GeneID" id="11471743"/>
<evidence type="ECO:0000256" key="5">
    <source>
        <dbReference type="ARBA" id="ARBA00022989"/>
    </source>
</evidence>
<organism evidence="10 11">
    <name type="scientific">Eremothecium cymbalariae (strain CBS 270.75 / DBVPG 7215 / KCTC 17166 / NRRL Y-17582)</name>
    <name type="common">Yeast</name>
    <dbReference type="NCBI Taxonomy" id="931890"/>
    <lineage>
        <taxon>Eukaryota</taxon>
        <taxon>Fungi</taxon>
        <taxon>Dikarya</taxon>
        <taxon>Ascomycota</taxon>
        <taxon>Saccharomycotina</taxon>
        <taxon>Saccharomycetes</taxon>
        <taxon>Saccharomycetales</taxon>
        <taxon>Saccharomycetaceae</taxon>
        <taxon>Eremothecium</taxon>
    </lineage>
</organism>
<dbReference type="InterPro" id="IPR003663">
    <property type="entry name" value="Sugar/inositol_transpt"/>
</dbReference>
<feature type="transmembrane region" description="Helical" evidence="8">
    <location>
        <begin position="137"/>
        <end position="160"/>
    </location>
</feature>
<dbReference type="Gene3D" id="1.20.1250.20">
    <property type="entry name" value="MFS general substrate transporter like domains"/>
    <property type="match status" value="1"/>
</dbReference>
<protein>
    <recommendedName>
        <fullName evidence="9">Major facilitator superfamily (MFS) profile domain-containing protein</fullName>
    </recommendedName>
</protein>
<dbReference type="FunCoup" id="G8JMS8">
    <property type="interactions" value="74"/>
</dbReference>
<feature type="transmembrane region" description="Helical" evidence="8">
    <location>
        <begin position="12"/>
        <end position="32"/>
    </location>
</feature>
<feature type="transmembrane region" description="Helical" evidence="8">
    <location>
        <begin position="250"/>
        <end position="271"/>
    </location>
</feature>
<reference evidence="11" key="1">
    <citation type="journal article" date="2012" name="G3 (Bethesda)">
        <title>Pichia sorbitophila, an interspecies yeast hybrid reveals early steps of genome resolution following polyploidization.</title>
        <authorList>
            <person name="Leh Louis V."/>
            <person name="Despons L."/>
            <person name="Friedrich A."/>
            <person name="Martin T."/>
            <person name="Durrens P."/>
            <person name="Casaregola S."/>
            <person name="Neuveglise C."/>
            <person name="Fairhead C."/>
            <person name="Marck C."/>
            <person name="Cruz J.A."/>
            <person name="Straub M.L."/>
            <person name="Kugler V."/>
            <person name="Sacerdot C."/>
            <person name="Uzunov Z."/>
            <person name="Thierry A."/>
            <person name="Weiss S."/>
            <person name="Bleykasten C."/>
            <person name="De Montigny J."/>
            <person name="Jacques N."/>
            <person name="Jung P."/>
            <person name="Lemaire M."/>
            <person name="Mallet S."/>
            <person name="Morel G."/>
            <person name="Richard G.F."/>
            <person name="Sarkar A."/>
            <person name="Savel G."/>
            <person name="Schacherer J."/>
            <person name="Seret M.L."/>
            <person name="Talla E."/>
            <person name="Samson G."/>
            <person name="Jubin C."/>
            <person name="Poulain J."/>
            <person name="Vacherie B."/>
            <person name="Barbe V."/>
            <person name="Pelletier E."/>
            <person name="Sherman D.J."/>
            <person name="Westhof E."/>
            <person name="Weissenbach J."/>
            <person name="Baret P.V."/>
            <person name="Wincker P."/>
            <person name="Gaillardin C."/>
            <person name="Dujon B."/>
            <person name="Souciet J.L."/>
        </authorList>
    </citation>
    <scope>NUCLEOTIDE SEQUENCE [LARGE SCALE GENOMIC DNA]</scope>
    <source>
        <strain evidence="11">CBS 270.75 / DBVPG 7215 / KCTC 17166 / NRRL Y-17582</strain>
    </source>
</reference>
<dbReference type="InterPro" id="IPR005828">
    <property type="entry name" value="MFS_sugar_transport-like"/>
</dbReference>
<evidence type="ECO:0000256" key="7">
    <source>
        <dbReference type="SAM" id="MobiDB-lite"/>
    </source>
</evidence>
<feature type="compositionally biased region" description="Basic and acidic residues" evidence="7">
    <location>
        <begin position="491"/>
        <end position="503"/>
    </location>
</feature>
<feature type="transmembrane region" description="Helical" evidence="8">
    <location>
        <begin position="291"/>
        <end position="308"/>
    </location>
</feature>
<evidence type="ECO:0000259" key="9">
    <source>
        <dbReference type="PROSITE" id="PS50850"/>
    </source>
</evidence>
<evidence type="ECO:0000256" key="2">
    <source>
        <dbReference type="ARBA" id="ARBA00010992"/>
    </source>
</evidence>
<proteinExistence type="inferred from homology"/>
<feature type="transmembrane region" description="Helical" evidence="8">
    <location>
        <begin position="361"/>
        <end position="385"/>
    </location>
</feature>
<evidence type="ECO:0000256" key="4">
    <source>
        <dbReference type="ARBA" id="ARBA00022692"/>
    </source>
</evidence>
<feature type="compositionally biased region" description="Basic and acidic residues" evidence="7">
    <location>
        <begin position="470"/>
        <end position="480"/>
    </location>
</feature>
<dbReference type="OMA" id="ITYICEM"/>
<dbReference type="PROSITE" id="PS00217">
    <property type="entry name" value="SUGAR_TRANSPORT_2"/>
    <property type="match status" value="1"/>
</dbReference>
<dbReference type="RefSeq" id="XP_003644560.1">
    <property type="nucleotide sequence ID" value="XM_003644512.1"/>
</dbReference>
<keyword evidence="3" id="KW-0813">Transport</keyword>
<dbReference type="AlphaFoldDB" id="G8JMS8"/>
<dbReference type="eggNOG" id="KOG0254">
    <property type="taxonomic scope" value="Eukaryota"/>
</dbReference>
<feature type="transmembrane region" description="Helical" evidence="8">
    <location>
        <begin position="166"/>
        <end position="189"/>
    </location>
</feature>
<feature type="transmembrane region" description="Helical" evidence="8">
    <location>
        <begin position="52"/>
        <end position="70"/>
    </location>
</feature>
<feature type="transmembrane region" description="Helical" evidence="8">
    <location>
        <begin position="82"/>
        <end position="102"/>
    </location>
</feature>
<dbReference type="InterPro" id="IPR036259">
    <property type="entry name" value="MFS_trans_sf"/>
</dbReference>
<dbReference type="InterPro" id="IPR005829">
    <property type="entry name" value="Sugar_transporter_CS"/>
</dbReference>
<evidence type="ECO:0000256" key="6">
    <source>
        <dbReference type="ARBA" id="ARBA00023136"/>
    </source>
</evidence>
<feature type="compositionally biased region" description="Basic and acidic residues" evidence="7">
    <location>
        <begin position="516"/>
        <end position="531"/>
    </location>
</feature>
<keyword evidence="5 8" id="KW-1133">Transmembrane helix</keyword>
<feature type="transmembrane region" description="Helical" evidence="8">
    <location>
        <begin position="315"/>
        <end position="337"/>
    </location>
</feature>
<feature type="transmembrane region" description="Helical" evidence="8">
    <location>
        <begin position="108"/>
        <end position="125"/>
    </location>
</feature>
<keyword evidence="11" id="KW-1185">Reference proteome</keyword>
<dbReference type="GO" id="GO:0016020">
    <property type="term" value="C:membrane"/>
    <property type="evidence" value="ECO:0007669"/>
    <property type="project" value="UniProtKB-SubCell"/>
</dbReference>
<dbReference type="InterPro" id="IPR050360">
    <property type="entry name" value="MFS_Sugar_Transporters"/>
</dbReference>
<dbReference type="PANTHER" id="PTHR48022:SF7">
    <property type="entry name" value="MAJOR FACILITATOR SUPERFAMILY (MFS) PROFILE DOMAIN-CONTAINING PROTEIN-RELATED"/>
    <property type="match status" value="1"/>
</dbReference>
<name>G8JMS8_ERECY</name>
<dbReference type="Pfam" id="PF00083">
    <property type="entry name" value="Sugar_tr"/>
    <property type="match status" value="1"/>
</dbReference>
<dbReference type="InParanoid" id="G8JMS8"/>
<evidence type="ECO:0000256" key="3">
    <source>
        <dbReference type="ARBA" id="ARBA00022448"/>
    </source>
</evidence>
<dbReference type="GO" id="GO:0005351">
    <property type="term" value="F:carbohydrate:proton symporter activity"/>
    <property type="evidence" value="ECO:0007669"/>
    <property type="project" value="TreeGrafter"/>
</dbReference>
<evidence type="ECO:0000313" key="11">
    <source>
        <dbReference type="Proteomes" id="UP000006790"/>
    </source>
</evidence>
<sequence>MRKVYDLPRISCFLVLVGLILGIDISSMAVFISSDYFNEYFNHPNPFEQGMVSGAHPIGGLTGCILFAYMGERISRLGCFRYFSFIWIVGCVISVLVIDIYMVAIGRFVKGVSVGALSVVVSVYLSEVFPPNRKGIATAIIQLTLTFAIFLMYMICWTFNRFNNHLAFRISWGLEVLPALAVIVGTFFIPESPRWFVMKGQYNKGQELLSRLNRGSKLEFNRQAILNMYGNTAKARFRDLIKPPYINQMFMGIIIQTLVQFTGINVVMYYLIYICEMAGLEGKDKMNAASVPYLLNILFTFLPLNFLDRVQRKALIIYGSFILSIVMSLIGFTMWFYGTDVSPINGNPALVWKLDPRGGEMTIVLCFVFVSVFASTLSCAGWLYTNEILPSDIKTKGLSVCMGFSWVFNFSLTFLSPLMMSTLKWGTFLMFGTVTFLLTLVVWYNFPETLGLSSQDIIDMFNEKSKKNIEHDDISSENKLKGKPPPIPQDHSSDTADIIERSYRSAAPPPESIEEVQEKVRENKTKQRDIYLDGQNGDLGEQKPVLSPSEEDTMITLTAISSDLSGMSVKVSGTGPESRVDPYSV</sequence>
<dbReference type="OrthoDB" id="4142200at2759"/>